<dbReference type="InterPro" id="IPR029044">
    <property type="entry name" value="Nucleotide-diphossugar_trans"/>
</dbReference>
<organism evidence="3">
    <name type="scientific">marine sediment metagenome</name>
    <dbReference type="NCBI Taxonomy" id="412755"/>
    <lineage>
        <taxon>unclassified sequences</taxon>
        <taxon>metagenomes</taxon>
        <taxon>ecological metagenomes</taxon>
    </lineage>
</organism>
<accession>A0A0F9DMS4</accession>
<comment type="caution">
    <text evidence="3">The sequence shown here is derived from an EMBL/GenBank/DDBJ whole genome shotgun (WGS) entry which is preliminary data.</text>
</comment>
<name>A0A0F9DMS4_9ZZZZ</name>
<dbReference type="PANTHER" id="PTHR22916">
    <property type="entry name" value="GLYCOSYLTRANSFERASE"/>
    <property type="match status" value="1"/>
</dbReference>
<evidence type="ECO:0000256" key="1">
    <source>
        <dbReference type="SAM" id="MobiDB-lite"/>
    </source>
</evidence>
<evidence type="ECO:0000313" key="3">
    <source>
        <dbReference type="EMBL" id="KKL63033.1"/>
    </source>
</evidence>
<dbReference type="SUPFAM" id="SSF53448">
    <property type="entry name" value="Nucleotide-diphospho-sugar transferases"/>
    <property type="match status" value="1"/>
</dbReference>
<dbReference type="PANTHER" id="PTHR22916:SF3">
    <property type="entry name" value="UDP-GLCNAC:BETAGAL BETA-1,3-N-ACETYLGLUCOSAMINYLTRANSFERASE-LIKE PROTEIN 1"/>
    <property type="match status" value="1"/>
</dbReference>
<feature type="region of interest" description="Disordered" evidence="1">
    <location>
        <begin position="213"/>
        <end position="233"/>
    </location>
</feature>
<dbReference type="GO" id="GO:0016758">
    <property type="term" value="F:hexosyltransferase activity"/>
    <property type="evidence" value="ECO:0007669"/>
    <property type="project" value="UniProtKB-ARBA"/>
</dbReference>
<reference evidence="3" key="1">
    <citation type="journal article" date="2015" name="Nature">
        <title>Complex archaea that bridge the gap between prokaryotes and eukaryotes.</title>
        <authorList>
            <person name="Spang A."/>
            <person name="Saw J.H."/>
            <person name="Jorgensen S.L."/>
            <person name="Zaremba-Niedzwiedzka K."/>
            <person name="Martijn J."/>
            <person name="Lind A.E."/>
            <person name="van Eijk R."/>
            <person name="Schleper C."/>
            <person name="Guy L."/>
            <person name="Ettema T.J."/>
        </authorList>
    </citation>
    <scope>NUCLEOTIDE SEQUENCE</scope>
</reference>
<sequence>MNRFSISIITPIYNCEEYLEESLNSIFLQAEKKNIEIILVNDGSTDQSLEILRSFADARIKILDQENNGLSVSRNRGIAAASGNRIALLDADDYWENDHLDTLKKLSELFPDAGVLGTGYVEQYANGSMVAPQLNLQNTTKPQLITDFFTANLKQPLIGQSSIAFKKTVIQECGGFDPKITYAEDVDFYIRIFLKHQMAYNPKVTCHHTMQGENQITRSKKSERSIPDFQKYM</sequence>
<dbReference type="Gene3D" id="3.90.550.10">
    <property type="entry name" value="Spore Coat Polysaccharide Biosynthesis Protein SpsA, Chain A"/>
    <property type="match status" value="1"/>
</dbReference>
<gene>
    <name evidence="3" type="ORF">LCGC14_2179160</name>
</gene>
<feature type="domain" description="Glycosyltransferase 2-like" evidence="2">
    <location>
        <begin position="7"/>
        <end position="145"/>
    </location>
</feature>
<protein>
    <recommendedName>
        <fullName evidence="2">Glycosyltransferase 2-like domain-containing protein</fullName>
    </recommendedName>
</protein>
<dbReference type="EMBL" id="LAZR01028299">
    <property type="protein sequence ID" value="KKL63033.1"/>
    <property type="molecule type" value="Genomic_DNA"/>
</dbReference>
<dbReference type="InterPro" id="IPR001173">
    <property type="entry name" value="Glyco_trans_2-like"/>
</dbReference>
<evidence type="ECO:0000259" key="2">
    <source>
        <dbReference type="Pfam" id="PF00535"/>
    </source>
</evidence>
<dbReference type="Pfam" id="PF00535">
    <property type="entry name" value="Glycos_transf_2"/>
    <property type="match status" value="1"/>
</dbReference>
<dbReference type="CDD" id="cd00761">
    <property type="entry name" value="Glyco_tranf_GTA_type"/>
    <property type="match status" value="1"/>
</dbReference>
<dbReference type="AlphaFoldDB" id="A0A0F9DMS4"/>
<feature type="non-terminal residue" evidence="3">
    <location>
        <position position="233"/>
    </location>
</feature>
<proteinExistence type="predicted"/>